<dbReference type="Gene3D" id="3.10.129.10">
    <property type="entry name" value="Hotdog Thioesterase"/>
    <property type="match status" value="1"/>
</dbReference>
<dbReference type="InterPro" id="IPR029069">
    <property type="entry name" value="HotDog_dom_sf"/>
</dbReference>
<dbReference type="Pfam" id="PF22817">
    <property type="entry name" value="ApeP-like"/>
    <property type="match status" value="1"/>
</dbReference>
<proteinExistence type="predicted"/>
<keyword evidence="2" id="KW-1185">Reference proteome</keyword>
<sequence length="158" mass="17506">MLHHHAPPLIDRHEVTKYLPHREPMIMVDRLIGIVDGVTIGEFLVRPGNPFVTEWGDLLLGGAVEHMAQAAGLGQAYQWEAEAGPRDASQTGAGQFGFIVNIKSLQYKRLPRMGERIRTEARTITSNGSHSTVAFSCWIKNDEIITCTMGLMAPEEIN</sequence>
<name>A0A923PSD6_9BACT</name>
<dbReference type="Proteomes" id="UP000650081">
    <property type="component" value="Unassembled WGS sequence"/>
</dbReference>
<gene>
    <name evidence="1" type="ORF">H9S92_20780</name>
</gene>
<dbReference type="InterPro" id="IPR016776">
    <property type="entry name" value="ApeP-like_dehydratase"/>
</dbReference>
<protein>
    <submittedName>
        <fullName evidence="1">Uncharacterized protein</fullName>
    </submittedName>
</protein>
<comment type="caution">
    <text evidence="1">The sequence shown here is derived from an EMBL/GenBank/DDBJ whole genome shotgun (WGS) entry which is preliminary data.</text>
</comment>
<evidence type="ECO:0000313" key="2">
    <source>
        <dbReference type="Proteomes" id="UP000650081"/>
    </source>
</evidence>
<accession>A0A923PSD6</accession>
<dbReference type="SUPFAM" id="SSF54637">
    <property type="entry name" value="Thioesterase/thiol ester dehydrase-isomerase"/>
    <property type="match status" value="1"/>
</dbReference>
<dbReference type="EMBL" id="JACSIT010000153">
    <property type="protein sequence ID" value="MBC6996619.1"/>
    <property type="molecule type" value="Genomic_DNA"/>
</dbReference>
<dbReference type="AlphaFoldDB" id="A0A923PSD6"/>
<organism evidence="1 2">
    <name type="scientific">Neolewinella lacunae</name>
    <dbReference type="NCBI Taxonomy" id="1517758"/>
    <lineage>
        <taxon>Bacteria</taxon>
        <taxon>Pseudomonadati</taxon>
        <taxon>Bacteroidota</taxon>
        <taxon>Saprospiria</taxon>
        <taxon>Saprospirales</taxon>
        <taxon>Lewinellaceae</taxon>
        <taxon>Neolewinella</taxon>
    </lineage>
</organism>
<evidence type="ECO:0000313" key="1">
    <source>
        <dbReference type="EMBL" id="MBC6996619.1"/>
    </source>
</evidence>
<reference evidence="1" key="1">
    <citation type="submission" date="2020-08" db="EMBL/GenBank/DDBJ databases">
        <title>Lewinella bacteria from marine environments.</title>
        <authorList>
            <person name="Zhong Y."/>
        </authorList>
    </citation>
    <scope>NUCLEOTIDE SEQUENCE</scope>
    <source>
        <strain evidence="1">KCTC 42187</strain>
    </source>
</reference>
<dbReference type="RefSeq" id="WP_187468623.1">
    <property type="nucleotide sequence ID" value="NZ_JACSIT010000153.1"/>
</dbReference>